<organism evidence="2 3">
    <name type="scientific">Chitinimonas lacunae</name>
    <dbReference type="NCBI Taxonomy" id="1963018"/>
    <lineage>
        <taxon>Bacteria</taxon>
        <taxon>Pseudomonadati</taxon>
        <taxon>Pseudomonadota</taxon>
        <taxon>Betaproteobacteria</taxon>
        <taxon>Neisseriales</taxon>
        <taxon>Chitinibacteraceae</taxon>
        <taxon>Chitinimonas</taxon>
    </lineage>
</organism>
<dbReference type="NCBIfam" id="TIGR02532">
    <property type="entry name" value="IV_pilin_GFxxxE"/>
    <property type="match status" value="1"/>
</dbReference>
<reference evidence="3" key="1">
    <citation type="journal article" date="2019" name="Int. J. Syst. Evol. Microbiol.">
        <title>The Global Catalogue of Microorganisms (GCM) 10K type strain sequencing project: providing services to taxonomists for standard genome sequencing and annotation.</title>
        <authorList>
            <consortium name="The Broad Institute Genomics Platform"/>
            <consortium name="The Broad Institute Genome Sequencing Center for Infectious Disease"/>
            <person name="Wu L."/>
            <person name="Ma J."/>
        </authorList>
    </citation>
    <scope>NUCLEOTIDE SEQUENCE [LARGE SCALE GENOMIC DNA]</scope>
    <source>
        <strain evidence="3">LMG 29894</strain>
    </source>
</reference>
<proteinExistence type="predicted"/>
<dbReference type="Proteomes" id="UP001595791">
    <property type="component" value="Unassembled WGS sequence"/>
</dbReference>
<comment type="caution">
    <text evidence="2">The sequence shown here is derived from an EMBL/GenBank/DDBJ whole genome shotgun (WGS) entry which is preliminary data.</text>
</comment>
<evidence type="ECO:0000313" key="3">
    <source>
        <dbReference type="Proteomes" id="UP001595791"/>
    </source>
</evidence>
<dbReference type="Pfam" id="PF07963">
    <property type="entry name" value="N_methyl"/>
    <property type="match status" value="1"/>
</dbReference>
<name>A0ABV8MT31_9NEIS</name>
<dbReference type="InterPro" id="IPR054402">
    <property type="entry name" value="Tt1218-like_dom"/>
</dbReference>
<evidence type="ECO:0000259" key="1">
    <source>
        <dbReference type="Pfam" id="PF22150"/>
    </source>
</evidence>
<sequence>MIRHHSALSRQQGMGMIEVMLSIVIIAIGVLGLAGIQAAALKHTNTSYARDQAMRLAYDLADRIRAYDAQQGQASVFATVSGTTLLTPTVTAACYQTSGCTRAQMAQSEVASWLADVRRLLPRGEALICLDDNNTDEGATVINTASDGATYSGTNHRCSNTGPTYVIKIWWADDRSGRLTRYNLAY</sequence>
<accession>A0ABV8MT31</accession>
<gene>
    <name evidence="2" type="primary">pilV</name>
    <name evidence="2" type="ORF">ACFOW7_12535</name>
</gene>
<protein>
    <submittedName>
        <fullName evidence="2">Type IV pilus modification protein PilV</fullName>
    </submittedName>
</protein>
<feature type="domain" description="Type IV pilin Tt1218-like" evidence="1">
    <location>
        <begin position="36"/>
        <end position="110"/>
    </location>
</feature>
<dbReference type="Pfam" id="PF22150">
    <property type="entry name" value="Tt1218-like"/>
    <property type="match status" value="1"/>
</dbReference>
<dbReference type="NCBIfam" id="TIGR02523">
    <property type="entry name" value="type_IV_pilV"/>
    <property type="match status" value="1"/>
</dbReference>
<dbReference type="EMBL" id="JBHSBU010000001">
    <property type="protein sequence ID" value="MFC4160177.1"/>
    <property type="molecule type" value="Genomic_DNA"/>
</dbReference>
<evidence type="ECO:0000313" key="2">
    <source>
        <dbReference type="EMBL" id="MFC4160177.1"/>
    </source>
</evidence>
<keyword evidence="3" id="KW-1185">Reference proteome</keyword>
<dbReference type="RefSeq" id="WP_378164712.1">
    <property type="nucleotide sequence ID" value="NZ_JBHSBU010000001.1"/>
</dbReference>
<dbReference type="InterPro" id="IPR012902">
    <property type="entry name" value="N_methyl_site"/>
</dbReference>
<dbReference type="InterPro" id="IPR013362">
    <property type="entry name" value="Pilus_4_PilV"/>
</dbReference>